<reference evidence="10" key="2">
    <citation type="submission" date="2025-08" db="UniProtKB">
        <authorList>
            <consortium name="RefSeq"/>
        </authorList>
    </citation>
    <scope>IDENTIFICATION</scope>
    <source>
        <tissue evidence="10">Whole plant</tissue>
    </source>
</reference>
<evidence type="ECO:0000256" key="8">
    <source>
        <dbReference type="SAM" id="MobiDB-lite"/>
    </source>
</evidence>
<evidence type="ECO:0000256" key="1">
    <source>
        <dbReference type="ARBA" id="ARBA00004613"/>
    </source>
</evidence>
<evidence type="ECO:0000256" key="7">
    <source>
        <dbReference type="RuleBase" id="RU367102"/>
    </source>
</evidence>
<keyword evidence="6" id="KW-1015">Disulfide bond</keyword>
<dbReference type="AlphaFoldDB" id="A0A9C6TKY1"/>
<dbReference type="PANTHER" id="PTHR33109:SF60">
    <property type="entry name" value="EPIDERMAL PATTERNING FACTOR-LIKE PROTEIN 8"/>
    <property type="match status" value="1"/>
</dbReference>
<keyword evidence="3 7" id="KW-0217">Developmental protein</keyword>
<accession>A0A9C6TKY1</accession>
<comment type="subcellular location">
    <subcellularLocation>
        <location evidence="1 7">Secreted</location>
    </subcellularLocation>
</comment>
<evidence type="ECO:0000256" key="4">
    <source>
        <dbReference type="ARBA" id="ARBA00022525"/>
    </source>
</evidence>
<dbReference type="RefSeq" id="XP_052110903.1">
    <property type="nucleotide sequence ID" value="XM_052254943.1"/>
</dbReference>
<feature type="signal peptide" evidence="7">
    <location>
        <begin position="1"/>
        <end position="31"/>
    </location>
</feature>
<evidence type="ECO:0000256" key="3">
    <source>
        <dbReference type="ARBA" id="ARBA00022473"/>
    </source>
</evidence>
<keyword evidence="9" id="KW-1185">Reference proteome</keyword>
<sequence length="119" mass="13185">MESSKKYPNGLKFSVTMILIISLTLFPSNSAGSPSNSNSISSSSNNNNNNNGLMQKKLVLGSRPPRCVNKCLNCRPCMAALVITPHHRDGHIHKETAPRDEGYYLLSWKCKCGNKFFEP</sequence>
<dbReference type="Pfam" id="PF17181">
    <property type="entry name" value="EPF"/>
    <property type="match status" value="1"/>
</dbReference>
<dbReference type="GO" id="GO:0010052">
    <property type="term" value="P:guard cell differentiation"/>
    <property type="evidence" value="ECO:0007669"/>
    <property type="project" value="UniProtKB-UniRule"/>
</dbReference>
<dbReference type="KEGG" id="adu:127742392"/>
<dbReference type="InterPro" id="IPR039455">
    <property type="entry name" value="EPFL"/>
</dbReference>
<organism evidence="9 10">
    <name type="scientific">Arachis duranensis</name>
    <name type="common">Wild peanut</name>
    <dbReference type="NCBI Taxonomy" id="130453"/>
    <lineage>
        <taxon>Eukaryota</taxon>
        <taxon>Viridiplantae</taxon>
        <taxon>Streptophyta</taxon>
        <taxon>Embryophyta</taxon>
        <taxon>Tracheophyta</taxon>
        <taxon>Spermatophyta</taxon>
        <taxon>Magnoliopsida</taxon>
        <taxon>eudicotyledons</taxon>
        <taxon>Gunneridae</taxon>
        <taxon>Pentapetalae</taxon>
        <taxon>rosids</taxon>
        <taxon>fabids</taxon>
        <taxon>Fabales</taxon>
        <taxon>Fabaceae</taxon>
        <taxon>Papilionoideae</taxon>
        <taxon>50 kb inversion clade</taxon>
        <taxon>dalbergioids sensu lato</taxon>
        <taxon>Dalbergieae</taxon>
        <taxon>Pterocarpus clade</taxon>
        <taxon>Arachis</taxon>
    </lineage>
</organism>
<keyword evidence="5 7" id="KW-0732">Signal</keyword>
<evidence type="ECO:0000256" key="5">
    <source>
        <dbReference type="ARBA" id="ARBA00022729"/>
    </source>
</evidence>
<reference evidence="9" key="1">
    <citation type="journal article" date="2016" name="Nat. Genet.">
        <title>The genome sequences of Arachis duranensis and Arachis ipaensis, the diploid ancestors of cultivated peanut.</title>
        <authorList>
            <person name="Bertioli D.J."/>
            <person name="Cannon S.B."/>
            <person name="Froenicke L."/>
            <person name="Huang G."/>
            <person name="Farmer A.D."/>
            <person name="Cannon E.K."/>
            <person name="Liu X."/>
            <person name="Gao D."/>
            <person name="Clevenger J."/>
            <person name="Dash S."/>
            <person name="Ren L."/>
            <person name="Moretzsohn M.C."/>
            <person name="Shirasawa K."/>
            <person name="Huang W."/>
            <person name="Vidigal B."/>
            <person name="Abernathy B."/>
            <person name="Chu Y."/>
            <person name="Niederhuth C.E."/>
            <person name="Umale P."/>
            <person name="Araujo A.C."/>
            <person name="Kozik A."/>
            <person name="Kim K.D."/>
            <person name="Burow M.D."/>
            <person name="Varshney R.K."/>
            <person name="Wang X."/>
            <person name="Zhang X."/>
            <person name="Barkley N."/>
            <person name="Guimaraes P.M."/>
            <person name="Isobe S."/>
            <person name="Guo B."/>
            <person name="Liao B."/>
            <person name="Stalker H.T."/>
            <person name="Schmitz R.J."/>
            <person name="Scheffler B.E."/>
            <person name="Leal-Bertioli S.C."/>
            <person name="Xun X."/>
            <person name="Jackson S.A."/>
            <person name="Michelmore R."/>
            <person name="Ozias-Akins P."/>
        </authorList>
    </citation>
    <scope>NUCLEOTIDE SEQUENCE [LARGE SCALE GENOMIC DNA]</scope>
    <source>
        <strain evidence="9">cv. V14167</strain>
    </source>
</reference>
<evidence type="ECO:0000313" key="10">
    <source>
        <dbReference type="RefSeq" id="XP_052110903.1"/>
    </source>
</evidence>
<evidence type="ECO:0000313" key="9">
    <source>
        <dbReference type="Proteomes" id="UP000515211"/>
    </source>
</evidence>
<evidence type="ECO:0000256" key="2">
    <source>
        <dbReference type="ARBA" id="ARBA00008127"/>
    </source>
</evidence>
<protein>
    <recommendedName>
        <fullName evidence="7">Epidermal patterning factor-like protein</fullName>
    </recommendedName>
</protein>
<dbReference type="GO" id="GO:0005576">
    <property type="term" value="C:extracellular region"/>
    <property type="evidence" value="ECO:0007669"/>
    <property type="project" value="UniProtKB-SubCell"/>
</dbReference>
<name>A0A9C6TKY1_ARADU</name>
<dbReference type="Proteomes" id="UP000515211">
    <property type="component" value="Chromosome 1"/>
</dbReference>
<comment type="function">
    <text evidence="7">Controls stomatal patterning.</text>
</comment>
<evidence type="ECO:0000256" key="6">
    <source>
        <dbReference type="ARBA" id="ARBA00023157"/>
    </source>
</evidence>
<proteinExistence type="inferred from homology"/>
<feature type="region of interest" description="Disordered" evidence="8">
    <location>
        <begin position="30"/>
        <end position="56"/>
    </location>
</feature>
<feature type="chain" id="PRO_5039760327" description="Epidermal patterning factor-like protein" evidence="7">
    <location>
        <begin position="32"/>
        <end position="119"/>
    </location>
</feature>
<feature type="compositionally biased region" description="Low complexity" evidence="8">
    <location>
        <begin position="30"/>
        <end position="51"/>
    </location>
</feature>
<dbReference type="PANTHER" id="PTHR33109">
    <property type="entry name" value="EPIDERMAL PATTERNING FACTOR-LIKE PROTEIN 4"/>
    <property type="match status" value="1"/>
</dbReference>
<keyword evidence="4 7" id="KW-0964">Secreted</keyword>
<comment type="similarity">
    <text evidence="2 7">Belongs to the plant cysteine rich small secretory peptide family. Epidermal patterning factor subfamily.</text>
</comment>
<dbReference type="GeneID" id="127742392"/>
<gene>
    <name evidence="10" type="primary">LOC127742392</name>
</gene>